<evidence type="ECO:0000313" key="2">
    <source>
        <dbReference type="EMBL" id="RIV85629.1"/>
    </source>
</evidence>
<accession>A0A418NR42</accession>
<comment type="caution">
    <text evidence="2">The sequence shown here is derived from an EMBL/GenBank/DDBJ whole genome shotgun (WGS) entry which is preliminary data.</text>
</comment>
<dbReference type="EMBL" id="QXFL01000004">
    <property type="protein sequence ID" value="RIV85629.1"/>
    <property type="molecule type" value="Genomic_DNA"/>
</dbReference>
<gene>
    <name evidence="2" type="ORF">D2V07_09780</name>
</gene>
<dbReference type="NCBIfam" id="NF041366">
    <property type="entry name" value="GntA_guanitoxin"/>
    <property type="match status" value="1"/>
</dbReference>
<feature type="region of interest" description="Disordered" evidence="1">
    <location>
        <begin position="194"/>
        <end position="228"/>
    </location>
</feature>
<dbReference type="RefSeq" id="WP_119586820.1">
    <property type="nucleotide sequence ID" value="NZ_CAWODQ010000024.1"/>
</dbReference>
<dbReference type="Pfam" id="PF08892">
    <property type="entry name" value="YqcI_YcgG"/>
    <property type="match status" value="1"/>
</dbReference>
<feature type="compositionally biased region" description="Basic and acidic residues" evidence="1">
    <location>
        <begin position="214"/>
        <end position="228"/>
    </location>
</feature>
<name>A0A418NR42_9SPHN</name>
<sequence length="228" mass="26124">MPTLEPTLEGDEAAKERFADYIRDKGFPCVGAKSALATGKLNVVHARDLTSAWNDVAIHDALLKWAFAYKDDPEGLRSLAVIFEGPLDLSEDEFEANLWERLQSLADKDHWRGQTYDKRVSADPESPHFSLSFGGEAFFVVGMHPNASRPARRFSRPVMVFNLHDQFERLREQGRYERMREAILERDRELAGDINPMLSRHGDTSEARQYSGRAVDKDWKPPFEDRRS</sequence>
<keyword evidence="3" id="KW-1185">Reference proteome</keyword>
<protein>
    <submittedName>
        <fullName evidence="2">YqcI/YcgG family protein</fullName>
    </submittedName>
</protein>
<dbReference type="PANTHER" id="PTHR40045:SF1">
    <property type="entry name" value="YQCI_YCGG FAMILY PROTEIN"/>
    <property type="match status" value="1"/>
</dbReference>
<reference evidence="2 3" key="1">
    <citation type="submission" date="2018-08" db="EMBL/GenBank/DDBJ databases">
        <title>Erythrobacter zhengii sp.nov., a bacterium isolated from deep-sea sediment.</title>
        <authorList>
            <person name="Fang C."/>
            <person name="Wu Y.-H."/>
            <person name="Sun C."/>
            <person name="Wang H."/>
            <person name="Cheng H."/>
            <person name="Meng F.-X."/>
            <person name="Wang C.-S."/>
            <person name="Xu X.-W."/>
        </authorList>
    </citation>
    <scope>NUCLEOTIDE SEQUENCE [LARGE SCALE GENOMIC DNA]</scope>
    <source>
        <strain evidence="2 3">V18</strain>
    </source>
</reference>
<proteinExistence type="predicted"/>
<dbReference type="PANTHER" id="PTHR40045">
    <property type="entry name" value="YCGG FAMILY PROTEIN"/>
    <property type="match status" value="1"/>
</dbReference>
<evidence type="ECO:0000313" key="3">
    <source>
        <dbReference type="Proteomes" id="UP000286576"/>
    </source>
</evidence>
<dbReference type="OrthoDB" id="283514at2"/>
<evidence type="ECO:0000256" key="1">
    <source>
        <dbReference type="SAM" id="MobiDB-lite"/>
    </source>
</evidence>
<organism evidence="2 3">
    <name type="scientific">Aurantiacibacter zhengii</name>
    <dbReference type="NCBI Taxonomy" id="2307003"/>
    <lineage>
        <taxon>Bacteria</taxon>
        <taxon>Pseudomonadati</taxon>
        <taxon>Pseudomonadota</taxon>
        <taxon>Alphaproteobacteria</taxon>
        <taxon>Sphingomonadales</taxon>
        <taxon>Erythrobacteraceae</taxon>
        <taxon>Aurantiacibacter</taxon>
    </lineage>
</organism>
<dbReference type="AlphaFoldDB" id="A0A418NR42"/>
<dbReference type="Proteomes" id="UP000286576">
    <property type="component" value="Unassembled WGS sequence"/>
</dbReference>
<dbReference type="InterPro" id="IPR014988">
    <property type="entry name" value="Uncharacterised_YqcI/YcgG"/>
</dbReference>